<feature type="transmembrane region" description="Helical" evidence="1">
    <location>
        <begin position="34"/>
        <end position="56"/>
    </location>
</feature>
<sequence length="165" mass="18768">MMNLLHAASFCMYLIVFSFTIQYVVSIYRPLYTYLSYLHLSAFQIVSTLSSSILSYRNLFTICFHRPALFENTTKTSTSMFLSLNKSPAKFILYALPYAHLGIVTLTSILATSSSYQRNLFSSYTCPVRIIALIPTLIPTRCDHSCDCAYIAVFLAYLIPQQSLY</sequence>
<name>A0A9P5U9V9_9AGAR</name>
<feature type="transmembrane region" description="Helical" evidence="1">
    <location>
        <begin position="7"/>
        <end position="28"/>
    </location>
</feature>
<feature type="transmembrane region" description="Helical" evidence="1">
    <location>
        <begin position="91"/>
        <end position="111"/>
    </location>
</feature>
<protein>
    <submittedName>
        <fullName evidence="2">Uncharacterized protein</fullName>
    </submittedName>
</protein>
<gene>
    <name evidence="2" type="ORF">BDP27DRAFT_517717</name>
</gene>
<evidence type="ECO:0000313" key="3">
    <source>
        <dbReference type="Proteomes" id="UP000772434"/>
    </source>
</evidence>
<keyword evidence="1" id="KW-0472">Membrane</keyword>
<dbReference type="AlphaFoldDB" id="A0A9P5U9V9"/>
<keyword evidence="1" id="KW-1133">Transmembrane helix</keyword>
<evidence type="ECO:0000313" key="2">
    <source>
        <dbReference type="EMBL" id="KAF9071431.1"/>
    </source>
</evidence>
<dbReference type="EMBL" id="JADNRY010000032">
    <property type="protein sequence ID" value="KAF9071431.1"/>
    <property type="molecule type" value="Genomic_DNA"/>
</dbReference>
<reference evidence="2" key="1">
    <citation type="submission" date="2020-11" db="EMBL/GenBank/DDBJ databases">
        <authorList>
            <consortium name="DOE Joint Genome Institute"/>
            <person name="Ahrendt S."/>
            <person name="Riley R."/>
            <person name="Andreopoulos W."/>
            <person name="Labutti K."/>
            <person name="Pangilinan J."/>
            <person name="Ruiz-Duenas F.J."/>
            <person name="Barrasa J.M."/>
            <person name="Sanchez-Garcia M."/>
            <person name="Camarero S."/>
            <person name="Miyauchi S."/>
            <person name="Serrano A."/>
            <person name="Linde D."/>
            <person name="Babiker R."/>
            <person name="Drula E."/>
            <person name="Ayuso-Fernandez I."/>
            <person name="Pacheco R."/>
            <person name="Padilla G."/>
            <person name="Ferreira P."/>
            <person name="Barriuso J."/>
            <person name="Kellner H."/>
            <person name="Castanera R."/>
            <person name="Alfaro M."/>
            <person name="Ramirez L."/>
            <person name="Pisabarro A.G."/>
            <person name="Kuo A."/>
            <person name="Tritt A."/>
            <person name="Lipzen A."/>
            <person name="He G."/>
            <person name="Yan M."/>
            <person name="Ng V."/>
            <person name="Cullen D."/>
            <person name="Martin F."/>
            <person name="Rosso M.-N."/>
            <person name="Henrissat B."/>
            <person name="Hibbett D."/>
            <person name="Martinez A.T."/>
            <person name="Grigoriev I.V."/>
        </authorList>
    </citation>
    <scope>NUCLEOTIDE SEQUENCE</scope>
    <source>
        <strain evidence="2">AH 40177</strain>
    </source>
</reference>
<organism evidence="2 3">
    <name type="scientific">Rhodocollybia butyracea</name>
    <dbReference type="NCBI Taxonomy" id="206335"/>
    <lineage>
        <taxon>Eukaryota</taxon>
        <taxon>Fungi</taxon>
        <taxon>Dikarya</taxon>
        <taxon>Basidiomycota</taxon>
        <taxon>Agaricomycotina</taxon>
        <taxon>Agaricomycetes</taxon>
        <taxon>Agaricomycetidae</taxon>
        <taxon>Agaricales</taxon>
        <taxon>Marasmiineae</taxon>
        <taxon>Omphalotaceae</taxon>
        <taxon>Rhodocollybia</taxon>
    </lineage>
</organism>
<evidence type="ECO:0000256" key="1">
    <source>
        <dbReference type="SAM" id="Phobius"/>
    </source>
</evidence>
<proteinExistence type="predicted"/>
<keyword evidence="1" id="KW-0812">Transmembrane</keyword>
<accession>A0A9P5U9V9</accession>
<dbReference type="Proteomes" id="UP000772434">
    <property type="component" value="Unassembled WGS sequence"/>
</dbReference>
<comment type="caution">
    <text evidence="2">The sequence shown here is derived from an EMBL/GenBank/DDBJ whole genome shotgun (WGS) entry which is preliminary data.</text>
</comment>
<keyword evidence="3" id="KW-1185">Reference proteome</keyword>